<keyword evidence="9" id="KW-1185">Reference proteome</keyword>
<organism evidence="8 9">
    <name type="scientific">Edaphochlamys debaryana</name>
    <dbReference type="NCBI Taxonomy" id="47281"/>
    <lineage>
        <taxon>Eukaryota</taxon>
        <taxon>Viridiplantae</taxon>
        <taxon>Chlorophyta</taxon>
        <taxon>core chlorophytes</taxon>
        <taxon>Chlorophyceae</taxon>
        <taxon>CS clade</taxon>
        <taxon>Chlamydomonadales</taxon>
        <taxon>Chlamydomonadales incertae sedis</taxon>
        <taxon>Edaphochlamys</taxon>
    </lineage>
</organism>
<accession>A0A835Y7U5</accession>
<evidence type="ECO:0000256" key="4">
    <source>
        <dbReference type="ARBA" id="ARBA00023098"/>
    </source>
</evidence>
<dbReference type="SUPFAM" id="SSF56801">
    <property type="entry name" value="Acetyl-CoA synthetase-like"/>
    <property type="match status" value="1"/>
</dbReference>
<dbReference type="InterPro" id="IPR045851">
    <property type="entry name" value="AMP-bd_C_sf"/>
</dbReference>
<dbReference type="FunFam" id="3.30.300.30:FF:000008">
    <property type="entry name" value="2,3-dihydroxybenzoate-AMP ligase"/>
    <property type="match status" value="1"/>
</dbReference>
<dbReference type="Pfam" id="PF00501">
    <property type="entry name" value="AMP-binding"/>
    <property type="match status" value="1"/>
</dbReference>
<dbReference type="InterPro" id="IPR025110">
    <property type="entry name" value="AMP-bd_C"/>
</dbReference>
<comment type="similarity">
    <text evidence="1">Belongs to the ATP-dependent AMP-binding enzyme family.</text>
</comment>
<sequence>MAPLQGLMQQTPLNVCQILDHAAKWHPEQLIISKQVEGPVLSLTYAELHKRSKLCAIALQKLGVSSGSFVATLAWNTSRHMEAWYGIMGCGAICHTLNLRLSVKDLIYIANDAQDELVLADATMVPLLEKVLPGVPSIKHVILLTDRLNMPPPSVLAALPPTVGLHCYEDLLGAAAQEAAPGGPPGSALGAFRWTQVDENAACGMCYTSGTTGNPKGVLYSHRANYLHALLLVQADSLPLSGSSCCLAVVPMFHANSWGLVFAAPMVGARLVLPGPYLDGPSIYNLMEQYGVTMSAGVPTVWLALLAHCEEQGLTFSSLKIACIGGAAAPMSMLEAFEVKHGVEVRHLWGMTELSPLGTLGNPKPASLGGRTRPPGRLPPAGGSGSGSGSAPSASASAHASPAAPSFTASYLTAKLKQGRPHVLCDMRIVDDAGRELPHDGQTVGHLQVRGPATVAAYFKAPGPATVGDSWFPTGDVASIDAWGNMQITDRSKDVIKSGGEWISSIEIENLAMGFPGVLEAAVVAVPDDRWGERPLLVLVPKPGVEGDAELREGVVDYLSSKLAKFAVPDDVVFVPQIPHNATGKVSKLTLRDMFKNHRAPPRSKL</sequence>
<dbReference type="GO" id="GO:0006631">
    <property type="term" value="P:fatty acid metabolic process"/>
    <property type="evidence" value="ECO:0007669"/>
    <property type="project" value="UniProtKB-KW"/>
</dbReference>
<comment type="caution">
    <text evidence="8">The sequence shown here is derived from an EMBL/GenBank/DDBJ whole genome shotgun (WGS) entry which is preliminary data.</text>
</comment>
<evidence type="ECO:0000256" key="3">
    <source>
        <dbReference type="ARBA" id="ARBA00022832"/>
    </source>
</evidence>
<feature type="domain" description="AMP-binding enzyme C-terminal" evidence="7">
    <location>
        <begin position="507"/>
        <end position="585"/>
    </location>
</feature>
<feature type="compositionally biased region" description="Low complexity" evidence="5">
    <location>
        <begin position="389"/>
        <end position="399"/>
    </location>
</feature>
<dbReference type="InterPro" id="IPR042099">
    <property type="entry name" value="ANL_N_sf"/>
</dbReference>
<protein>
    <submittedName>
        <fullName evidence="8">Uncharacterized protein</fullName>
    </submittedName>
</protein>
<evidence type="ECO:0000256" key="2">
    <source>
        <dbReference type="ARBA" id="ARBA00022598"/>
    </source>
</evidence>
<keyword evidence="4" id="KW-0443">Lipid metabolism</keyword>
<name>A0A835Y7U5_9CHLO</name>
<gene>
    <name evidence="8" type="ORF">HYH03_004380</name>
</gene>
<dbReference type="PANTHER" id="PTHR43859">
    <property type="entry name" value="ACYL-ACTIVATING ENZYME"/>
    <property type="match status" value="1"/>
</dbReference>
<dbReference type="GO" id="GO:0016874">
    <property type="term" value="F:ligase activity"/>
    <property type="evidence" value="ECO:0007669"/>
    <property type="project" value="UniProtKB-KW"/>
</dbReference>
<keyword evidence="3" id="KW-0276">Fatty acid metabolism</keyword>
<dbReference type="InterPro" id="IPR020845">
    <property type="entry name" value="AMP-binding_CS"/>
</dbReference>
<evidence type="ECO:0000256" key="1">
    <source>
        <dbReference type="ARBA" id="ARBA00006432"/>
    </source>
</evidence>
<evidence type="ECO:0000256" key="5">
    <source>
        <dbReference type="SAM" id="MobiDB-lite"/>
    </source>
</evidence>
<dbReference type="CDD" id="cd12119">
    <property type="entry name" value="ttLC_FACS_AlkK_like"/>
    <property type="match status" value="1"/>
</dbReference>
<dbReference type="OrthoDB" id="10253115at2759"/>
<evidence type="ECO:0000259" key="7">
    <source>
        <dbReference type="Pfam" id="PF13193"/>
    </source>
</evidence>
<dbReference type="EMBL" id="JAEHOE010000013">
    <property type="protein sequence ID" value="KAG2497641.1"/>
    <property type="molecule type" value="Genomic_DNA"/>
</dbReference>
<dbReference type="Gene3D" id="3.40.50.12780">
    <property type="entry name" value="N-terminal domain of ligase-like"/>
    <property type="match status" value="2"/>
</dbReference>
<reference evidence="8" key="1">
    <citation type="journal article" date="2020" name="bioRxiv">
        <title>Comparative genomics of Chlamydomonas.</title>
        <authorList>
            <person name="Craig R.J."/>
            <person name="Hasan A.R."/>
            <person name="Ness R.W."/>
            <person name="Keightley P.D."/>
        </authorList>
    </citation>
    <scope>NUCLEOTIDE SEQUENCE</scope>
    <source>
        <strain evidence="8">CCAP 11/70</strain>
    </source>
</reference>
<dbReference type="Gene3D" id="3.30.300.30">
    <property type="match status" value="1"/>
</dbReference>
<dbReference type="InterPro" id="IPR000873">
    <property type="entry name" value="AMP-dep_synth/lig_dom"/>
</dbReference>
<dbReference type="PROSITE" id="PS00455">
    <property type="entry name" value="AMP_BINDING"/>
    <property type="match status" value="1"/>
</dbReference>
<dbReference type="PANTHER" id="PTHR43859:SF4">
    <property type="entry name" value="BUTANOATE--COA LIGASE AAE1-RELATED"/>
    <property type="match status" value="1"/>
</dbReference>
<feature type="domain" description="AMP-dependent synthetase/ligase" evidence="6">
    <location>
        <begin position="21"/>
        <end position="364"/>
    </location>
</feature>
<dbReference type="AlphaFoldDB" id="A0A835Y7U5"/>
<evidence type="ECO:0000313" key="9">
    <source>
        <dbReference type="Proteomes" id="UP000612055"/>
    </source>
</evidence>
<evidence type="ECO:0000259" key="6">
    <source>
        <dbReference type="Pfam" id="PF00501"/>
    </source>
</evidence>
<feature type="compositionally biased region" description="Low complexity" evidence="5">
    <location>
        <begin position="367"/>
        <end position="381"/>
    </location>
</feature>
<proteinExistence type="inferred from homology"/>
<feature type="region of interest" description="Disordered" evidence="5">
    <location>
        <begin position="360"/>
        <end position="399"/>
    </location>
</feature>
<dbReference type="Proteomes" id="UP000612055">
    <property type="component" value="Unassembled WGS sequence"/>
</dbReference>
<evidence type="ECO:0000313" key="8">
    <source>
        <dbReference type="EMBL" id="KAG2497641.1"/>
    </source>
</evidence>
<dbReference type="Pfam" id="PF13193">
    <property type="entry name" value="AMP-binding_C"/>
    <property type="match status" value="1"/>
</dbReference>
<keyword evidence="2" id="KW-0436">Ligase</keyword>